<accession>A0A0U1KT31</accession>
<dbReference type="AlphaFoldDB" id="A0A0U1KT31"/>
<dbReference type="GO" id="GO:0008781">
    <property type="term" value="F:N-acylneuraminate cytidylyltransferase activity"/>
    <property type="evidence" value="ECO:0007669"/>
    <property type="project" value="TreeGrafter"/>
</dbReference>
<evidence type="ECO:0000313" key="9">
    <source>
        <dbReference type="Proteomes" id="UP000049855"/>
    </source>
</evidence>
<dbReference type="GO" id="GO:0046872">
    <property type="term" value="F:metal ion binding"/>
    <property type="evidence" value="ECO:0007669"/>
    <property type="project" value="UniProtKB-KW"/>
</dbReference>
<dbReference type="EC" id="3.1.3.45" evidence="8"/>
<dbReference type="PIRSF" id="PIRSF006118">
    <property type="entry name" value="KDO8-P_Ptase"/>
    <property type="match status" value="1"/>
</dbReference>
<feature type="binding site" evidence="7">
    <location>
        <position position="18"/>
    </location>
    <ligand>
        <name>substrate</name>
    </ligand>
</feature>
<dbReference type="InterPro" id="IPR023214">
    <property type="entry name" value="HAD_sf"/>
</dbReference>
<keyword evidence="6 7" id="KW-0460">Magnesium</keyword>
<keyword evidence="9" id="KW-1185">Reference proteome</keyword>
<dbReference type="InterPro" id="IPR036412">
    <property type="entry name" value="HAD-like_sf"/>
</dbReference>
<sequence length="181" mass="19838">MNNSHYAKQIKLIIFDVDGVLTEGHIIFGQDGEALKAFHCQDGMGISLAHRAGLRTAIITGRESQIVHRRATELKIGDIHQGAADKVIALQSLMEKHSLPLEQIAYVGDDINDLPVMVQVGLPCAVANAVPEVKAAAKYIAARQGGNGGVREVIEYILKSQNVWDKIISEYMVSDRFMMTQ</sequence>
<comment type="subunit">
    <text evidence="3">Homotetramer.</text>
</comment>
<dbReference type="SUPFAM" id="SSF56784">
    <property type="entry name" value="HAD-like"/>
    <property type="match status" value="1"/>
</dbReference>
<evidence type="ECO:0000256" key="2">
    <source>
        <dbReference type="ARBA" id="ARBA00005893"/>
    </source>
</evidence>
<dbReference type="SFLD" id="SFLDG01138">
    <property type="entry name" value="C1.6.2:_Deoxy-d-mannose-octulo"/>
    <property type="match status" value="1"/>
</dbReference>
<dbReference type="Pfam" id="PF08282">
    <property type="entry name" value="Hydrolase_3"/>
    <property type="match status" value="1"/>
</dbReference>
<comment type="cofactor">
    <cofactor evidence="1 7">
        <name>Mg(2+)</name>
        <dbReference type="ChEBI" id="CHEBI:18420"/>
    </cofactor>
</comment>
<dbReference type="PANTHER" id="PTHR21485">
    <property type="entry name" value="HAD SUPERFAMILY MEMBERS CMAS AND KDSC"/>
    <property type="match status" value="1"/>
</dbReference>
<dbReference type="NCBIfam" id="TIGR01670">
    <property type="entry name" value="KdsC-phosphatas"/>
    <property type="match status" value="1"/>
</dbReference>
<comment type="similarity">
    <text evidence="2">Belongs to the KdsC family.</text>
</comment>
<evidence type="ECO:0000256" key="1">
    <source>
        <dbReference type="ARBA" id="ARBA00001946"/>
    </source>
</evidence>
<name>A0A0U1KT31_9FIRM</name>
<dbReference type="InterPro" id="IPR010023">
    <property type="entry name" value="KdsC_fam"/>
</dbReference>
<reference evidence="9" key="1">
    <citation type="submission" date="2015-03" db="EMBL/GenBank/DDBJ databases">
        <authorList>
            <person name="Nijsse Bart"/>
        </authorList>
    </citation>
    <scope>NUCLEOTIDE SEQUENCE [LARGE SCALE GENOMIC DNA]</scope>
</reference>
<evidence type="ECO:0000256" key="7">
    <source>
        <dbReference type="PIRSR" id="PIRSR006118-2"/>
    </source>
</evidence>
<evidence type="ECO:0000313" key="8">
    <source>
        <dbReference type="EMBL" id="CQR70576.1"/>
    </source>
</evidence>
<evidence type="ECO:0000256" key="4">
    <source>
        <dbReference type="ARBA" id="ARBA00022723"/>
    </source>
</evidence>
<dbReference type="FunFam" id="3.40.50.1000:FF:000029">
    <property type="entry name" value="3-deoxy-D-manno-octulosonate 8-phosphate phosphatase KdsC"/>
    <property type="match status" value="1"/>
</dbReference>
<dbReference type="RefSeq" id="WP_021169304.1">
    <property type="nucleotide sequence ID" value="NZ_CTRP01000003.1"/>
</dbReference>
<dbReference type="InterPro" id="IPR050793">
    <property type="entry name" value="CMP-NeuNAc_synthase"/>
</dbReference>
<dbReference type="EMBL" id="CTRP01000003">
    <property type="protein sequence ID" value="CQR70576.1"/>
    <property type="molecule type" value="Genomic_DNA"/>
</dbReference>
<dbReference type="CDD" id="cd01630">
    <property type="entry name" value="HAD_KDO-like"/>
    <property type="match status" value="1"/>
</dbReference>
<evidence type="ECO:0000256" key="6">
    <source>
        <dbReference type="ARBA" id="ARBA00022842"/>
    </source>
</evidence>
<evidence type="ECO:0000256" key="5">
    <source>
        <dbReference type="ARBA" id="ARBA00022801"/>
    </source>
</evidence>
<proteinExistence type="inferred from homology"/>
<dbReference type="SFLD" id="SFLDG01136">
    <property type="entry name" value="C1.6:_Phosphoserine_Phosphatas"/>
    <property type="match status" value="1"/>
</dbReference>
<protein>
    <submittedName>
        <fullName evidence="8">3-deoxy-D-manno-octulosonate 8-phosphate phosphatase</fullName>
        <ecNumber evidence="8">3.1.3.45</ecNumber>
    </submittedName>
</protein>
<dbReference type="GO" id="GO:0019143">
    <property type="term" value="F:3-deoxy-manno-octulosonate-8-phosphatase activity"/>
    <property type="evidence" value="ECO:0007669"/>
    <property type="project" value="UniProtKB-EC"/>
</dbReference>
<dbReference type="Gene3D" id="3.40.50.1000">
    <property type="entry name" value="HAD superfamily/HAD-like"/>
    <property type="match status" value="1"/>
</dbReference>
<feature type="binding site" evidence="7">
    <location>
        <position position="16"/>
    </location>
    <ligand>
        <name>Mg(2+)</name>
        <dbReference type="ChEBI" id="CHEBI:18420"/>
    </ligand>
</feature>
<evidence type="ECO:0000256" key="3">
    <source>
        <dbReference type="ARBA" id="ARBA00011881"/>
    </source>
</evidence>
<keyword evidence="5 8" id="KW-0378">Hydrolase</keyword>
<dbReference type="SFLD" id="SFLDS00003">
    <property type="entry name" value="Haloacid_Dehalogenase"/>
    <property type="match status" value="1"/>
</dbReference>
<organism evidence="8 9">
    <name type="scientific">Sporomusa ovata</name>
    <dbReference type="NCBI Taxonomy" id="2378"/>
    <lineage>
        <taxon>Bacteria</taxon>
        <taxon>Bacillati</taxon>
        <taxon>Bacillota</taxon>
        <taxon>Negativicutes</taxon>
        <taxon>Selenomonadales</taxon>
        <taxon>Sporomusaceae</taxon>
        <taxon>Sporomusa</taxon>
    </lineage>
</organism>
<dbReference type="PANTHER" id="PTHR21485:SF3">
    <property type="entry name" value="N-ACYLNEURAMINATE CYTIDYLYLTRANSFERASE"/>
    <property type="match status" value="1"/>
</dbReference>
<feature type="binding site" evidence="7">
    <location>
        <position position="109"/>
    </location>
    <ligand>
        <name>Mg(2+)</name>
        <dbReference type="ChEBI" id="CHEBI:18420"/>
    </ligand>
</feature>
<dbReference type="Proteomes" id="UP000049855">
    <property type="component" value="Unassembled WGS sequence"/>
</dbReference>
<keyword evidence="4 7" id="KW-0479">Metal-binding</keyword>
<gene>
    <name evidence="8" type="ORF">SpAn4DRAFT_1545</name>
</gene>